<proteinExistence type="predicted"/>
<dbReference type="AlphaFoldDB" id="A0A0E9UIU1"/>
<accession>A0A0E9UIU1</accession>
<name>A0A0E9UIU1_ANGAN</name>
<dbReference type="EMBL" id="GBXM01042828">
    <property type="protein sequence ID" value="JAH65749.1"/>
    <property type="molecule type" value="Transcribed_RNA"/>
</dbReference>
<reference evidence="1" key="2">
    <citation type="journal article" date="2015" name="Fish Shellfish Immunol.">
        <title>Early steps in the European eel (Anguilla anguilla)-Vibrio vulnificus interaction in the gills: Role of the RtxA13 toxin.</title>
        <authorList>
            <person name="Callol A."/>
            <person name="Pajuelo D."/>
            <person name="Ebbesson L."/>
            <person name="Teles M."/>
            <person name="MacKenzie S."/>
            <person name="Amaro C."/>
        </authorList>
    </citation>
    <scope>NUCLEOTIDE SEQUENCE</scope>
</reference>
<evidence type="ECO:0000313" key="1">
    <source>
        <dbReference type="EMBL" id="JAH65749.1"/>
    </source>
</evidence>
<sequence length="43" mass="5147">MRSTAVREHEFWKVLRRCSRNSQRAVGIQTIFDQKNMNLKVVI</sequence>
<reference evidence="1" key="1">
    <citation type="submission" date="2014-11" db="EMBL/GenBank/DDBJ databases">
        <authorList>
            <person name="Amaro Gonzalez C."/>
        </authorList>
    </citation>
    <scope>NUCLEOTIDE SEQUENCE</scope>
</reference>
<organism evidence="1">
    <name type="scientific">Anguilla anguilla</name>
    <name type="common">European freshwater eel</name>
    <name type="synonym">Muraena anguilla</name>
    <dbReference type="NCBI Taxonomy" id="7936"/>
    <lineage>
        <taxon>Eukaryota</taxon>
        <taxon>Metazoa</taxon>
        <taxon>Chordata</taxon>
        <taxon>Craniata</taxon>
        <taxon>Vertebrata</taxon>
        <taxon>Euteleostomi</taxon>
        <taxon>Actinopterygii</taxon>
        <taxon>Neopterygii</taxon>
        <taxon>Teleostei</taxon>
        <taxon>Anguilliformes</taxon>
        <taxon>Anguillidae</taxon>
        <taxon>Anguilla</taxon>
    </lineage>
</organism>
<protein>
    <submittedName>
        <fullName evidence="1">Uncharacterized protein</fullName>
    </submittedName>
</protein>